<feature type="region of interest" description="Disordered" evidence="1">
    <location>
        <begin position="1683"/>
        <end position="1705"/>
    </location>
</feature>
<keyword evidence="4" id="KW-1185">Reference proteome</keyword>
<dbReference type="Gene3D" id="1.10.533.10">
    <property type="entry name" value="Death Domain, Fas"/>
    <property type="match status" value="1"/>
</dbReference>
<evidence type="ECO:0000313" key="3">
    <source>
        <dbReference type="EMBL" id="CAC5410101.1"/>
    </source>
</evidence>
<evidence type="ECO:0000259" key="2">
    <source>
        <dbReference type="PROSITE" id="PS50209"/>
    </source>
</evidence>
<dbReference type="PANTHER" id="PTHR16155">
    <property type="entry name" value="DED DOMAIN-CONTAINING PROTEIN"/>
    <property type="match status" value="1"/>
</dbReference>
<feature type="compositionally biased region" description="Basic residues" evidence="1">
    <location>
        <begin position="175"/>
        <end position="187"/>
    </location>
</feature>
<dbReference type="PROSITE" id="PS50209">
    <property type="entry name" value="CARD"/>
    <property type="match status" value="1"/>
</dbReference>
<name>A0A6J8DRH1_MYTCO</name>
<feature type="compositionally biased region" description="Basic and acidic residues" evidence="1">
    <location>
        <begin position="1691"/>
        <end position="1700"/>
    </location>
</feature>
<evidence type="ECO:0000256" key="1">
    <source>
        <dbReference type="SAM" id="MobiDB-lite"/>
    </source>
</evidence>
<feature type="region of interest" description="Disordered" evidence="1">
    <location>
        <begin position="168"/>
        <end position="190"/>
    </location>
</feature>
<gene>
    <name evidence="3" type="ORF">MCOR_43306</name>
</gene>
<dbReference type="InterPro" id="IPR001315">
    <property type="entry name" value="CARD"/>
</dbReference>
<dbReference type="EMBL" id="CACVKT020007684">
    <property type="protein sequence ID" value="CAC5410101.1"/>
    <property type="molecule type" value="Genomic_DNA"/>
</dbReference>
<dbReference type="GO" id="GO:0042981">
    <property type="term" value="P:regulation of apoptotic process"/>
    <property type="evidence" value="ECO:0007669"/>
    <property type="project" value="InterPro"/>
</dbReference>
<dbReference type="InterPro" id="IPR011029">
    <property type="entry name" value="DEATH-like_dom_sf"/>
</dbReference>
<dbReference type="CDD" id="cd01671">
    <property type="entry name" value="CARD"/>
    <property type="match status" value="1"/>
</dbReference>
<protein>
    <submittedName>
        <fullName evidence="3">SAMD9</fullName>
    </submittedName>
</protein>
<dbReference type="SUPFAM" id="SSF48452">
    <property type="entry name" value="TPR-like"/>
    <property type="match status" value="1"/>
</dbReference>
<sequence>MKRSFRAVLRTLRGYLVKNLHVNDEVVDELLSSLALNETDAEIIEHEKSNRDKIKRIILALSPKDDTIYYAFKECLKKTKNDHVLKKIEETESGCASEVAEHTEATQQIILEYFKADSTETFISLCEIQDILLSDQTSRYHEDFVDDVLDTEWITDIIRSLFPGSQEGIVSTSSRRGKKKKGRKRNKSSTTKTEFGFYGIGFLCGPDEEYTRQRQESESSQFSDTEIYYDECTNYTKPKFIDLSVHEFYLWLKQVLEKHCNDSSAAEKFKDDDIDGSVFNEMSDAELREYLPKLGQRKKVQMMWAEYIANSTDLEGNTAADRTNTGCKASDGKIITQSIRPFDCPNSYKHKYLHGAFVPISEARRGNPLCPVHTYLPGNRGKLLSTKDTTALAVEIVKFGSACMNDKTNGTIHFGIACNGEIKGCSVDSKVFERKVTKCIRKSFYDGQISIALNCIRPPQFIEVIGENNSNETLYVIEVDVVSSTKFVEDFAFFLKPANDDESDSPIYRYDKEMKCLKPREIDLYMKDEKNKLYLARKELEEIQLKHPDVNCFQRLKDFLCCGNEQFEQSIYPLLILNTVNEHENENFEFMKHIQWRAVFDFNKYMENGNVREYLEQNHGMVFNVNFIEDFDPKKMKESTMKQTIENLKSTSLPNWIYCNGPTQECNVIVDPTQWKMERSGSFRKAIEFYVDNIPQGRGRVLIPLFCNENSLLVEAAEEFFIKFRNSCLIITESETMSCGLREDLHRRNVFTSNSNIDNYFLIGLPWKQVNEAVFRFSPKTPNPEDVELQRSTGVPLRVPIVFKRELCDLGILAFNECCAIRQMDDETKEKFRRLNGENFYRGNTVCWPNFYFSDQVLQRYVHTRLVEYILEEAKARGNFNQPVREVAIYHQPGAGGSTTGRHILWTLKDRFRCCVVENITKQTTAQINRLRLYGEDNINQINPVIVLLDIDDEEAVARLHDELNVESRKHNCQVYCVLLICCRVSEIPWTKIPAKVFLQQRLTDHELDWFKEKYKHMVEIHKNERGCDPNTLLSFNIMKENFNMTNISKYVKTYVQDPLLTKEHKFLLKYLSILNHYDIRFQPVPINCFDPIMGDLNWPLHLPQSIKVLVNPVPVHGVSGIIPCIRITNYLLSLPVLNAVLELSKELDSDEFSLTIGEVAKELLQSKLINQFSASEVNKKFERILADIVKKRSFSHSGEKPKPFSLLIMTLFDAKDYDSSIDIIERIYEITDDPFVAQQLARFHAEIGNWENAHNAIEQAMKQKHDNAYLTHTCGQIYKMQFEIICKDTNNFQEEDIMHALQIAQKSQFYFREAQRITRTENVSPQNPAGFDGEIRLSIELLKSFCIPDVVKICQRRMHVMSITKIDMTDCACKFVNGLGENTLSAIESLQTEIFRMQVNPFQLHSDYVASLLENKQINQYKKDFHKYFNRSMRKQTHEKPPISSFIDATEAETETLSNVAKMHESRFGPGSYQQNRIFLAASVELALRDIPIHTNQALQLLKCSRYFYEKLSNVSFTCTLEAHLMIALLHWPLETKVKLRESLCSHSVLINVLESWKQIIDEKPTKTKNVDKMICFLSKDDKFPCVIRADNISKSNLYTIKGTVCSNGFDIDIKPYTFRTENIPPIRIQLLNPIKLSSMWNKPAEVFLGFGLYGPKADLLDNVSTSAISNSPRNRIDLKCSSPSSTNEKCVKSNEKTQKGNTNVRGRIKTKQQVGRRSGNNFPFFPCVPNVPTSMGQQYGVFPISPLSPTPLRYPMNPFMHSQQPQQGNMGMFPGQSRYYRPRPQ</sequence>
<evidence type="ECO:0000313" key="4">
    <source>
        <dbReference type="Proteomes" id="UP000507470"/>
    </source>
</evidence>
<dbReference type="Gene3D" id="1.25.40.10">
    <property type="entry name" value="Tetratricopeptide repeat domain"/>
    <property type="match status" value="1"/>
</dbReference>
<dbReference type="Pfam" id="PF00619">
    <property type="entry name" value="CARD"/>
    <property type="match status" value="1"/>
</dbReference>
<reference evidence="3 4" key="1">
    <citation type="submission" date="2020-06" db="EMBL/GenBank/DDBJ databases">
        <authorList>
            <person name="Li R."/>
            <person name="Bekaert M."/>
        </authorList>
    </citation>
    <scope>NUCLEOTIDE SEQUENCE [LARGE SCALE GENOMIC DNA]</scope>
    <source>
        <strain evidence="4">wild</strain>
    </source>
</reference>
<dbReference type="OrthoDB" id="6127728at2759"/>
<dbReference type="GO" id="GO:0005737">
    <property type="term" value="C:cytoplasm"/>
    <property type="evidence" value="ECO:0007669"/>
    <property type="project" value="TreeGrafter"/>
</dbReference>
<dbReference type="SUPFAM" id="SSF47986">
    <property type="entry name" value="DEATH domain"/>
    <property type="match status" value="1"/>
</dbReference>
<proteinExistence type="predicted"/>
<dbReference type="PANTHER" id="PTHR16155:SF19">
    <property type="entry name" value="DED DOMAIN-CONTAINING PROTEIN"/>
    <property type="match status" value="1"/>
</dbReference>
<dbReference type="InterPro" id="IPR011990">
    <property type="entry name" value="TPR-like_helical_dom_sf"/>
</dbReference>
<feature type="region of interest" description="Disordered" evidence="1">
    <location>
        <begin position="1767"/>
        <end position="1787"/>
    </location>
</feature>
<dbReference type="Proteomes" id="UP000507470">
    <property type="component" value="Unassembled WGS sequence"/>
</dbReference>
<accession>A0A6J8DRH1</accession>
<feature type="domain" description="CARD" evidence="2">
    <location>
        <begin position="1"/>
        <end position="91"/>
    </location>
</feature>
<organism evidence="3 4">
    <name type="scientific">Mytilus coruscus</name>
    <name type="common">Sea mussel</name>
    <dbReference type="NCBI Taxonomy" id="42192"/>
    <lineage>
        <taxon>Eukaryota</taxon>
        <taxon>Metazoa</taxon>
        <taxon>Spiralia</taxon>
        <taxon>Lophotrochozoa</taxon>
        <taxon>Mollusca</taxon>
        <taxon>Bivalvia</taxon>
        <taxon>Autobranchia</taxon>
        <taxon>Pteriomorphia</taxon>
        <taxon>Mytilida</taxon>
        <taxon>Mytiloidea</taxon>
        <taxon>Mytilidae</taxon>
        <taxon>Mytilinae</taxon>
        <taxon>Mytilus</taxon>
    </lineage>
</organism>